<sequence length="33" mass="3751">MSDGKKMPLVLIKKDVKINQPVYNVILVDKILP</sequence>
<organism evidence="1">
    <name type="scientific">Lepeophtheirus salmonis</name>
    <name type="common">Salmon louse</name>
    <name type="synonym">Caligus salmonis</name>
    <dbReference type="NCBI Taxonomy" id="72036"/>
    <lineage>
        <taxon>Eukaryota</taxon>
        <taxon>Metazoa</taxon>
        <taxon>Ecdysozoa</taxon>
        <taxon>Arthropoda</taxon>
        <taxon>Crustacea</taxon>
        <taxon>Multicrustacea</taxon>
        <taxon>Hexanauplia</taxon>
        <taxon>Copepoda</taxon>
        <taxon>Siphonostomatoida</taxon>
        <taxon>Caligidae</taxon>
        <taxon>Lepeophtheirus</taxon>
    </lineage>
</organism>
<protein>
    <submittedName>
        <fullName evidence="1">Uncharacterized protein</fullName>
    </submittedName>
</protein>
<proteinExistence type="predicted"/>
<reference evidence="1" key="1">
    <citation type="submission" date="2014-05" db="EMBL/GenBank/DDBJ databases">
        <authorList>
            <person name="Chronopoulou M."/>
        </authorList>
    </citation>
    <scope>NUCLEOTIDE SEQUENCE</scope>
    <source>
        <tissue evidence="1">Whole organism</tissue>
    </source>
</reference>
<evidence type="ECO:0000313" key="1">
    <source>
        <dbReference type="EMBL" id="CDW39836.1"/>
    </source>
</evidence>
<name>A0A0K2UQ15_LEPSM</name>
<dbReference type="AlphaFoldDB" id="A0A0K2UQ15"/>
<accession>A0A0K2UQ15</accession>
<dbReference type="EMBL" id="HACA01022475">
    <property type="protein sequence ID" value="CDW39836.1"/>
    <property type="molecule type" value="Transcribed_RNA"/>
</dbReference>